<evidence type="ECO:0000256" key="2">
    <source>
        <dbReference type="ARBA" id="ARBA00019577"/>
    </source>
</evidence>
<dbReference type="PANTHER" id="PTHR13073">
    <property type="entry name" value="BLOC-1 COMPLEX SUBUNIT 1"/>
    <property type="match status" value="1"/>
</dbReference>
<dbReference type="Pfam" id="PF06320">
    <property type="entry name" value="GCN5L1"/>
    <property type="match status" value="1"/>
</dbReference>
<gene>
    <name evidence="3" type="ORF">FN846DRAFT_900630</name>
</gene>
<evidence type="ECO:0000313" key="3">
    <source>
        <dbReference type="EMBL" id="KAA8895417.1"/>
    </source>
</evidence>
<evidence type="ECO:0000313" key="4">
    <source>
        <dbReference type="Proteomes" id="UP000326924"/>
    </source>
</evidence>
<dbReference type="AlphaFoldDB" id="A0A5J5EK18"/>
<keyword evidence="4" id="KW-1185">Reference proteome</keyword>
<comment type="caution">
    <text evidence="3">The sequence shown here is derived from an EMBL/GenBank/DDBJ whole genome shotgun (WGS) entry which is preliminary data.</text>
</comment>
<dbReference type="GO" id="GO:0016197">
    <property type="term" value="P:endosomal transport"/>
    <property type="evidence" value="ECO:0007669"/>
    <property type="project" value="TreeGrafter"/>
</dbReference>
<dbReference type="InParanoid" id="A0A5J5EK18"/>
<dbReference type="PANTHER" id="PTHR13073:SF0">
    <property type="entry name" value="BIOGENESIS OF LYSOSOME-RELATED ORGANELLES COMPLEX 1 SUBUNIT 1"/>
    <property type="match status" value="1"/>
</dbReference>
<accession>A0A5J5EK18</accession>
<dbReference type="EMBL" id="VXIS01000265">
    <property type="protein sequence ID" value="KAA8895417.1"/>
    <property type="molecule type" value="Genomic_DNA"/>
</dbReference>
<name>A0A5J5EK18_9PEZI</name>
<reference evidence="3 4" key="1">
    <citation type="submission" date="2019-09" db="EMBL/GenBank/DDBJ databases">
        <title>Draft genome of the ectomycorrhizal ascomycete Sphaerosporella brunnea.</title>
        <authorList>
            <consortium name="DOE Joint Genome Institute"/>
            <person name="Benucci G.M."/>
            <person name="Marozzi G."/>
            <person name="Antonielli L."/>
            <person name="Sanchez S."/>
            <person name="Marco P."/>
            <person name="Wang X."/>
            <person name="Falini L.B."/>
            <person name="Barry K."/>
            <person name="Haridas S."/>
            <person name="Lipzen A."/>
            <person name="Labutti K."/>
            <person name="Grigoriev I.V."/>
            <person name="Murat C."/>
            <person name="Martin F."/>
            <person name="Albertini E."/>
            <person name="Donnini D."/>
            <person name="Bonito G."/>
        </authorList>
    </citation>
    <scope>NUCLEOTIDE SEQUENCE [LARGE SCALE GENOMIC DNA]</scope>
    <source>
        <strain evidence="3 4">Sb_GMNB300</strain>
    </source>
</reference>
<sequence>MATARLIKEDQLLRKDRYKRAGLHPKPRSLHEARTVLNRELQNLGSSVDLELRDRIATIHGNAAALDNQSKQLRNKTTQLAKTTKQWGAMADSARGKLKEIGDIQNWAELIEHDLLLIEETLRIVHEEDYDQSSGTATL</sequence>
<dbReference type="GO" id="GO:0031083">
    <property type="term" value="C:BLOC-1 complex"/>
    <property type="evidence" value="ECO:0007669"/>
    <property type="project" value="InterPro"/>
</dbReference>
<dbReference type="InterPro" id="IPR009395">
    <property type="entry name" value="BLOC1S1"/>
</dbReference>
<protein>
    <recommendedName>
        <fullName evidence="2">Biogenesis of lysosome-related organelles complex 1 subunit 1</fullName>
    </recommendedName>
</protein>
<evidence type="ECO:0000256" key="1">
    <source>
        <dbReference type="ARBA" id="ARBA00007133"/>
    </source>
</evidence>
<comment type="similarity">
    <text evidence="1">Belongs to the BLOC1S1 family.</text>
</comment>
<organism evidence="3 4">
    <name type="scientific">Sphaerosporella brunnea</name>
    <dbReference type="NCBI Taxonomy" id="1250544"/>
    <lineage>
        <taxon>Eukaryota</taxon>
        <taxon>Fungi</taxon>
        <taxon>Dikarya</taxon>
        <taxon>Ascomycota</taxon>
        <taxon>Pezizomycotina</taxon>
        <taxon>Pezizomycetes</taxon>
        <taxon>Pezizales</taxon>
        <taxon>Pyronemataceae</taxon>
        <taxon>Sphaerosporella</taxon>
    </lineage>
</organism>
<dbReference type="OrthoDB" id="20018at2759"/>
<dbReference type="Proteomes" id="UP000326924">
    <property type="component" value="Unassembled WGS sequence"/>
</dbReference>
<proteinExistence type="inferred from homology"/>